<dbReference type="EMBL" id="BBMT01000004">
    <property type="protein sequence ID" value="GAL33920.1"/>
    <property type="molecule type" value="Genomic_DNA"/>
</dbReference>
<organism evidence="9 10">
    <name type="scientific">Vibrio maritimus</name>
    <dbReference type="NCBI Taxonomy" id="990268"/>
    <lineage>
        <taxon>Bacteria</taxon>
        <taxon>Pseudomonadati</taxon>
        <taxon>Pseudomonadota</taxon>
        <taxon>Gammaproteobacteria</taxon>
        <taxon>Vibrionales</taxon>
        <taxon>Vibrionaceae</taxon>
        <taxon>Vibrio</taxon>
    </lineage>
</organism>
<dbReference type="SUPFAM" id="SSF53720">
    <property type="entry name" value="ALDH-like"/>
    <property type="match status" value="1"/>
</dbReference>
<dbReference type="PANTHER" id="PTHR43570">
    <property type="entry name" value="ALDEHYDE DEHYDROGENASE"/>
    <property type="match status" value="1"/>
</dbReference>
<dbReference type="FunFam" id="3.40.309.10:FF:000003">
    <property type="entry name" value="Aldehyde dehydrogenase"/>
    <property type="match status" value="1"/>
</dbReference>
<evidence type="ECO:0000256" key="3">
    <source>
        <dbReference type="ARBA" id="ARBA00023027"/>
    </source>
</evidence>
<proteinExistence type="inferred from homology"/>
<feature type="active site" evidence="5 6">
    <location>
        <position position="216"/>
    </location>
</feature>
<reference evidence="9 10" key="1">
    <citation type="submission" date="2014-09" db="EMBL/GenBank/DDBJ databases">
        <title>Vibrio maritimus JCM 19240. (C210) whole genome shotgun sequence.</title>
        <authorList>
            <person name="Sawabe T."/>
            <person name="Meirelles P."/>
            <person name="Nakanishi M."/>
            <person name="Sayaka M."/>
            <person name="Hattori M."/>
            <person name="Ohkuma M."/>
        </authorList>
    </citation>
    <scope>NUCLEOTIDE SEQUENCE [LARGE SCALE GENOMIC DNA]</scope>
    <source>
        <strain evidence="9 10">JCM 19240</strain>
    </source>
</reference>
<evidence type="ECO:0000256" key="4">
    <source>
        <dbReference type="PIRNR" id="PIRNR036492"/>
    </source>
</evidence>
<keyword evidence="2 4" id="KW-0560">Oxidoreductase</keyword>
<dbReference type="OrthoDB" id="9812625at2"/>
<comment type="caution">
    <text evidence="9">The sequence shown here is derived from an EMBL/GenBank/DDBJ whole genome shotgun (WGS) entry which is preliminary data.</text>
</comment>
<dbReference type="InterPro" id="IPR029510">
    <property type="entry name" value="Ald_DH_CS_GLU"/>
</dbReference>
<dbReference type="PROSITE" id="PS00687">
    <property type="entry name" value="ALDEHYDE_DEHYDR_GLU"/>
    <property type="match status" value="1"/>
</dbReference>
<dbReference type="Gene3D" id="3.40.309.10">
    <property type="entry name" value="Aldehyde Dehydrogenase, Chain A, domain 2"/>
    <property type="match status" value="1"/>
</dbReference>
<evidence type="ECO:0000313" key="10">
    <source>
        <dbReference type="Proteomes" id="UP000029224"/>
    </source>
</evidence>
<dbReference type="InterPro" id="IPR016161">
    <property type="entry name" value="Ald_DH/histidinol_DH"/>
</dbReference>
<dbReference type="Pfam" id="PF00171">
    <property type="entry name" value="Aldedh"/>
    <property type="match status" value="1"/>
</dbReference>
<evidence type="ECO:0000256" key="2">
    <source>
        <dbReference type="ARBA" id="ARBA00023002"/>
    </source>
</evidence>
<dbReference type="PIRSF" id="PIRSF036492">
    <property type="entry name" value="ALDH"/>
    <property type="match status" value="1"/>
</dbReference>
<feature type="domain" description="Aldehyde dehydrogenase" evidence="8">
    <location>
        <begin position="27"/>
        <end position="440"/>
    </location>
</feature>
<keyword evidence="10" id="KW-1185">Reference proteome</keyword>
<keyword evidence="3" id="KW-0520">NAD</keyword>
<gene>
    <name evidence="9" type="ORF">JCM19240_828</name>
</gene>
<protein>
    <recommendedName>
        <fullName evidence="4">Aldehyde dehydrogenase</fullName>
    </recommendedName>
</protein>
<evidence type="ECO:0000313" key="9">
    <source>
        <dbReference type="EMBL" id="GAL33920.1"/>
    </source>
</evidence>
<evidence type="ECO:0000256" key="7">
    <source>
        <dbReference type="RuleBase" id="RU003345"/>
    </source>
</evidence>
<dbReference type="AlphaFoldDB" id="A0A090T1N7"/>
<sequence length="471" mass="51471">MKTLSNEQLVAIHARLKTHYQYTPMPSFEERVLKLQALKNALQNFSKELCSSLDKDYGKRSHQDTLVADILPCVGNIDHTLSQLESWMAPCKRNPGPLLSSSTVEVVYQPKGVVGIVTPWNFPVMLSIGPLISAIAAGNLAMIKLSEFTPHTNQTITKMLASCFSENEVVVIEGEADVAALFTSLPFDHLLFTGSTSVGRLVMKSAAANLTPLTLELGGKSPVIVADDVDIEMAVERIIYGKSLNNGQVCVAPDYVLLPEGKEQAFIDAYCEHYQKLYSHGVDSDNLTGLINKRQFERIQTLLEHEVAASRKVIACHSNAIAKEKQAMVTHLILNPKEDSPVMSEEIFGPLLPIMTYSNVEQAIAFITARPRPLALYLMSENEALQHQVSTQVHSGGMCINDCVFHLAVDDAPFGGIGESGKGAYHGKEGFLTFSHAKTVMKTDAKAHNVSQLLGPEDNELKRAVLASLCV</sequence>
<dbReference type="GO" id="GO:0005737">
    <property type="term" value="C:cytoplasm"/>
    <property type="evidence" value="ECO:0007669"/>
    <property type="project" value="TreeGrafter"/>
</dbReference>
<dbReference type="InterPro" id="IPR016163">
    <property type="entry name" value="Ald_DH_C"/>
</dbReference>
<reference evidence="9 10" key="2">
    <citation type="submission" date="2014-09" db="EMBL/GenBank/DDBJ databases">
        <authorList>
            <consortium name="NBRP consortium"/>
            <person name="Sawabe T."/>
            <person name="Meirelles P."/>
            <person name="Nakanishi M."/>
            <person name="Sayaka M."/>
            <person name="Hattori M."/>
            <person name="Ohkuma M."/>
        </authorList>
    </citation>
    <scope>NUCLEOTIDE SEQUENCE [LARGE SCALE GENOMIC DNA]</scope>
    <source>
        <strain evidence="9 10">JCM 19240</strain>
    </source>
</reference>
<evidence type="ECO:0000256" key="6">
    <source>
        <dbReference type="PROSITE-ProRule" id="PRU10007"/>
    </source>
</evidence>
<dbReference type="PANTHER" id="PTHR43570:SF20">
    <property type="entry name" value="ALDEHYDE DEHYDROGENASE ALDX-RELATED"/>
    <property type="match status" value="1"/>
</dbReference>
<dbReference type="InterPro" id="IPR016162">
    <property type="entry name" value="Ald_DH_N"/>
</dbReference>
<accession>A0A090T1N7</accession>
<name>A0A090T1N7_9VIBR</name>
<evidence type="ECO:0000256" key="1">
    <source>
        <dbReference type="ARBA" id="ARBA00009986"/>
    </source>
</evidence>
<dbReference type="InterPro" id="IPR012394">
    <property type="entry name" value="Aldehyde_DH_NAD(P)"/>
</dbReference>
<dbReference type="CDD" id="cd07133">
    <property type="entry name" value="ALDH_CALDH_CalB"/>
    <property type="match status" value="1"/>
</dbReference>
<comment type="similarity">
    <text evidence="1 4 7">Belongs to the aldehyde dehydrogenase family.</text>
</comment>
<dbReference type="InterPro" id="IPR015590">
    <property type="entry name" value="Aldehyde_DH_dom"/>
</dbReference>
<feature type="active site" evidence="5">
    <location>
        <position position="250"/>
    </location>
</feature>
<evidence type="ECO:0000259" key="8">
    <source>
        <dbReference type="Pfam" id="PF00171"/>
    </source>
</evidence>
<evidence type="ECO:0000256" key="5">
    <source>
        <dbReference type="PIRSR" id="PIRSR036492-1"/>
    </source>
</evidence>
<dbReference type="Gene3D" id="3.40.605.10">
    <property type="entry name" value="Aldehyde Dehydrogenase, Chain A, domain 1"/>
    <property type="match status" value="1"/>
</dbReference>
<dbReference type="GO" id="GO:0006081">
    <property type="term" value="P:aldehyde metabolic process"/>
    <property type="evidence" value="ECO:0007669"/>
    <property type="project" value="InterPro"/>
</dbReference>
<dbReference type="Proteomes" id="UP000029224">
    <property type="component" value="Unassembled WGS sequence"/>
</dbReference>
<dbReference type="GO" id="GO:0004029">
    <property type="term" value="F:aldehyde dehydrogenase (NAD+) activity"/>
    <property type="evidence" value="ECO:0007669"/>
    <property type="project" value="TreeGrafter"/>
</dbReference>